<reference evidence="1" key="2">
    <citation type="submission" date="2016-06" db="EMBL/GenBank/DDBJ databases">
        <title>The genome of a short-lived fish provides insights into sex chromosome evolution and the genetic control of aging.</title>
        <authorList>
            <person name="Reichwald K."/>
            <person name="Felder M."/>
            <person name="Petzold A."/>
            <person name="Koch P."/>
            <person name="Groth M."/>
            <person name="Platzer M."/>
        </authorList>
    </citation>
    <scope>NUCLEOTIDE SEQUENCE</scope>
    <source>
        <tissue evidence="1">Brain</tissue>
    </source>
</reference>
<protein>
    <submittedName>
        <fullName evidence="1">Uncharacterized protein</fullName>
    </submittedName>
</protein>
<name>A0A1A8R458_9TELE</name>
<evidence type="ECO:0000313" key="1">
    <source>
        <dbReference type="EMBL" id="SBS00855.1"/>
    </source>
</evidence>
<reference evidence="1" key="1">
    <citation type="submission" date="2016-05" db="EMBL/GenBank/DDBJ databases">
        <authorList>
            <person name="Lavstsen T."/>
            <person name="Jespersen J.S."/>
        </authorList>
    </citation>
    <scope>NUCLEOTIDE SEQUENCE</scope>
    <source>
        <tissue evidence="1">Brain</tissue>
    </source>
</reference>
<accession>A0A1A8R458</accession>
<feature type="non-terminal residue" evidence="1">
    <location>
        <position position="59"/>
    </location>
</feature>
<dbReference type="EMBL" id="HAEG01015709">
    <property type="protein sequence ID" value="SBS00855.1"/>
    <property type="molecule type" value="Transcribed_RNA"/>
</dbReference>
<organism evidence="1">
    <name type="scientific">Nothobranchius pienaari</name>
    <dbReference type="NCBI Taxonomy" id="704102"/>
    <lineage>
        <taxon>Eukaryota</taxon>
        <taxon>Metazoa</taxon>
        <taxon>Chordata</taxon>
        <taxon>Craniata</taxon>
        <taxon>Vertebrata</taxon>
        <taxon>Euteleostomi</taxon>
        <taxon>Actinopterygii</taxon>
        <taxon>Neopterygii</taxon>
        <taxon>Teleostei</taxon>
        <taxon>Neoteleostei</taxon>
        <taxon>Acanthomorphata</taxon>
        <taxon>Ovalentaria</taxon>
        <taxon>Atherinomorphae</taxon>
        <taxon>Cyprinodontiformes</taxon>
        <taxon>Nothobranchiidae</taxon>
        <taxon>Nothobranchius</taxon>
    </lineage>
</organism>
<proteinExistence type="predicted"/>
<feature type="non-terminal residue" evidence="1">
    <location>
        <position position="1"/>
    </location>
</feature>
<gene>
    <name evidence="1" type="primary">Nfu_g_1_006465</name>
</gene>
<dbReference type="AlphaFoldDB" id="A0A1A8R458"/>
<sequence length="59" mass="6374">VHLPPRPNEAWPLTVLMAPQMGHSHLYLVGPARIAPVGPSLARMIPHILVLNPCGLILP</sequence>